<keyword evidence="1" id="KW-1133">Transmembrane helix</keyword>
<protein>
    <submittedName>
        <fullName evidence="2">Uncharacterized protein</fullName>
    </submittedName>
</protein>
<name>C7NL50_KYTSD</name>
<feature type="transmembrane region" description="Helical" evidence="1">
    <location>
        <begin position="148"/>
        <end position="169"/>
    </location>
</feature>
<evidence type="ECO:0000313" key="3">
    <source>
        <dbReference type="Proteomes" id="UP000006666"/>
    </source>
</evidence>
<keyword evidence="1" id="KW-0812">Transmembrane</keyword>
<dbReference type="Proteomes" id="UP000006666">
    <property type="component" value="Chromosome"/>
</dbReference>
<feature type="transmembrane region" description="Helical" evidence="1">
    <location>
        <begin position="89"/>
        <end position="109"/>
    </location>
</feature>
<organism evidence="2 3">
    <name type="scientific">Kytococcus sedentarius (strain ATCC 14392 / DSM 20547 / JCM 11482 / CCUG 33030 / NBRC 15357 / NCTC 11040 / CCM 314 / 541)</name>
    <name type="common">Micrococcus sedentarius</name>
    <dbReference type="NCBI Taxonomy" id="478801"/>
    <lineage>
        <taxon>Bacteria</taxon>
        <taxon>Bacillati</taxon>
        <taxon>Actinomycetota</taxon>
        <taxon>Actinomycetes</taxon>
        <taxon>Micrococcales</taxon>
        <taxon>Kytococcaceae</taxon>
        <taxon>Kytococcus</taxon>
    </lineage>
</organism>
<feature type="transmembrane region" description="Helical" evidence="1">
    <location>
        <begin position="26"/>
        <end position="43"/>
    </location>
</feature>
<dbReference type="KEGG" id="kse:Ksed_05220"/>
<feature type="transmembrane region" description="Helical" evidence="1">
    <location>
        <begin position="116"/>
        <end position="136"/>
    </location>
</feature>
<dbReference type="HOGENOM" id="CLU_1545629_0_0_11"/>
<keyword evidence="3" id="KW-1185">Reference proteome</keyword>
<evidence type="ECO:0000313" key="2">
    <source>
        <dbReference type="EMBL" id="ACV05592.1"/>
    </source>
</evidence>
<accession>C7NL50</accession>
<gene>
    <name evidence="2" type="ordered locus">Ksed_05220</name>
</gene>
<keyword evidence="1" id="KW-0472">Membrane</keyword>
<reference evidence="2 3" key="1">
    <citation type="journal article" date="2009" name="Stand. Genomic Sci.">
        <title>Complete genome sequence of Kytococcus sedentarius type strain (541).</title>
        <authorList>
            <person name="Sims D."/>
            <person name="Brettin T."/>
            <person name="Detter J.C."/>
            <person name="Han C."/>
            <person name="Lapidus A."/>
            <person name="Copeland A."/>
            <person name="Glavina Del Rio T."/>
            <person name="Nolan M."/>
            <person name="Chen F."/>
            <person name="Lucas S."/>
            <person name="Tice H."/>
            <person name="Cheng J.F."/>
            <person name="Bruce D."/>
            <person name="Goodwin L."/>
            <person name="Pitluck S."/>
            <person name="Ovchinnikova G."/>
            <person name="Pati A."/>
            <person name="Ivanova N."/>
            <person name="Mavrommatis K."/>
            <person name="Chen A."/>
            <person name="Palaniappan K."/>
            <person name="D'haeseleer P."/>
            <person name="Chain P."/>
            <person name="Bristow J."/>
            <person name="Eisen J.A."/>
            <person name="Markowitz V."/>
            <person name="Hugenholtz P."/>
            <person name="Schneider S."/>
            <person name="Goker M."/>
            <person name="Pukall R."/>
            <person name="Kyrpides N.C."/>
            <person name="Klenk H.P."/>
        </authorList>
    </citation>
    <scope>NUCLEOTIDE SEQUENCE [LARGE SCALE GENOMIC DNA]</scope>
    <source>
        <strain evidence="3">ATCC 14392 / DSM 20547 / JCM 11482 / CCUG 33030 / NBRC 15357 / NCTC 11040 / CCM 314 / 541</strain>
    </source>
</reference>
<proteinExistence type="predicted"/>
<dbReference type="STRING" id="478801.Ksed_05220"/>
<evidence type="ECO:0000256" key="1">
    <source>
        <dbReference type="SAM" id="Phobius"/>
    </source>
</evidence>
<feature type="transmembrane region" description="Helical" evidence="1">
    <location>
        <begin position="63"/>
        <end position="83"/>
    </location>
</feature>
<dbReference type="EMBL" id="CP001686">
    <property type="protein sequence ID" value="ACV05592.1"/>
    <property type="molecule type" value="Genomic_DNA"/>
</dbReference>
<sequence length="173" mass="17965">MVTLLVGGLAIPGLLTLAHTTTRLDIWQFLTLALPVALAWSLASRDDPREVRAQRPSGVLDAAWVAAVTGLSIGMTATLIFALGGEGSLRGALFLLWNLAFSAGLASVLMRWVSPATSALITVVCSLALYTARFVFSPTAALIHAETPVALAVAASAIVFAAGLVAVAVRRRS</sequence>
<dbReference type="AlphaFoldDB" id="C7NL50"/>